<feature type="region of interest" description="Disordered" evidence="1">
    <location>
        <begin position="178"/>
        <end position="209"/>
    </location>
</feature>
<dbReference type="Proteomes" id="UP001364211">
    <property type="component" value="Unassembled WGS sequence"/>
</dbReference>
<feature type="compositionally biased region" description="Pro residues" evidence="1">
    <location>
        <begin position="33"/>
        <end position="48"/>
    </location>
</feature>
<proteinExistence type="predicted"/>
<sequence>MTTTIGAPTPTAAATTAAPAPATAPRTAAVPPSAAPAQPPPATGPGPVPCGSGIGTPGGPGDGVAPRGGTVLVATCPGDGPDVLPPWLVVVLPGGFRMSGGPAPAPPPVRAAATPPAAPTGPTGPGAGSAPPDAARVRSAAVELVRVVTEVLAGRRPPATLTAVTAPPVRRYLAAARSVPPARPPRGRAGPGGRARAPGCATPRRPPRVHVAHPAPDAAEVCATVTVAGRLRALALRLDRAPDGRWLATAVRLL</sequence>
<evidence type="ECO:0000313" key="2">
    <source>
        <dbReference type="EMBL" id="MEJ8281478.1"/>
    </source>
</evidence>
<feature type="compositionally biased region" description="Gly residues" evidence="1">
    <location>
        <begin position="52"/>
        <end position="62"/>
    </location>
</feature>
<dbReference type="EMBL" id="JBBJUP010000020">
    <property type="protein sequence ID" value="MEJ8281478.1"/>
    <property type="molecule type" value="Genomic_DNA"/>
</dbReference>
<keyword evidence="3" id="KW-1185">Reference proteome</keyword>
<name>A0ABU8TCU4_9PSEU</name>
<feature type="region of interest" description="Disordered" evidence="1">
    <location>
        <begin position="102"/>
        <end position="133"/>
    </location>
</feature>
<dbReference type="InterPro" id="IPR045596">
    <property type="entry name" value="DUF6459"/>
</dbReference>
<accession>A0ABU8TCU4</accession>
<feature type="compositionally biased region" description="Low complexity" evidence="1">
    <location>
        <begin position="194"/>
        <end position="203"/>
    </location>
</feature>
<evidence type="ECO:0000313" key="3">
    <source>
        <dbReference type="Proteomes" id="UP001364211"/>
    </source>
</evidence>
<feature type="compositionally biased region" description="Low complexity" evidence="1">
    <location>
        <begin position="1"/>
        <end position="32"/>
    </location>
</feature>
<organism evidence="2 3">
    <name type="scientific">Pseudonocardia spirodelae</name>
    <dbReference type="NCBI Taxonomy" id="3133431"/>
    <lineage>
        <taxon>Bacteria</taxon>
        <taxon>Bacillati</taxon>
        <taxon>Actinomycetota</taxon>
        <taxon>Actinomycetes</taxon>
        <taxon>Pseudonocardiales</taxon>
        <taxon>Pseudonocardiaceae</taxon>
        <taxon>Pseudonocardia</taxon>
    </lineage>
</organism>
<reference evidence="2 3" key="1">
    <citation type="submission" date="2024-03" db="EMBL/GenBank/DDBJ databases">
        <title>Draft genome sequence of Pseudonocardia sp. DW16-2.</title>
        <authorList>
            <person name="Duangmal K."/>
        </authorList>
    </citation>
    <scope>NUCLEOTIDE SEQUENCE [LARGE SCALE GENOMIC DNA]</scope>
    <source>
        <strain evidence="2 3">DW16-2</strain>
    </source>
</reference>
<comment type="caution">
    <text evidence="2">The sequence shown here is derived from an EMBL/GenBank/DDBJ whole genome shotgun (WGS) entry which is preliminary data.</text>
</comment>
<evidence type="ECO:0000256" key="1">
    <source>
        <dbReference type="SAM" id="MobiDB-lite"/>
    </source>
</evidence>
<gene>
    <name evidence="2" type="ORF">WJX68_21265</name>
</gene>
<protein>
    <submittedName>
        <fullName evidence="2">Rv3235 family protein</fullName>
    </submittedName>
</protein>
<feature type="region of interest" description="Disordered" evidence="1">
    <location>
        <begin position="1"/>
        <end position="66"/>
    </location>
</feature>
<dbReference type="Pfam" id="PF20060">
    <property type="entry name" value="DUF6459"/>
    <property type="match status" value="1"/>
</dbReference>
<dbReference type="RefSeq" id="WP_340293857.1">
    <property type="nucleotide sequence ID" value="NZ_JBBJUP010000020.1"/>
</dbReference>